<dbReference type="AlphaFoldDB" id="A0A0T7PGQ6"/>
<dbReference type="EMBL" id="CGCX01000778">
    <property type="protein sequence ID" value="CFR83323.1"/>
    <property type="molecule type" value="Genomic_DNA"/>
</dbReference>
<gene>
    <name evidence="1" type="ORF">ERS007657_02148</name>
</gene>
<reference evidence="1 2" key="1">
    <citation type="submission" date="2015-03" db="EMBL/GenBank/DDBJ databases">
        <authorList>
            <consortium name="Pathogen Informatics"/>
        </authorList>
    </citation>
    <scope>NUCLEOTIDE SEQUENCE [LARGE SCALE GENOMIC DNA]</scope>
    <source>
        <strain evidence="1 2">C09601061</strain>
    </source>
</reference>
<evidence type="ECO:0000313" key="1">
    <source>
        <dbReference type="EMBL" id="CFR83323.1"/>
    </source>
</evidence>
<organism evidence="1 2">
    <name type="scientific">Mycobacterium tuberculosis</name>
    <dbReference type="NCBI Taxonomy" id="1773"/>
    <lineage>
        <taxon>Bacteria</taxon>
        <taxon>Bacillati</taxon>
        <taxon>Actinomycetota</taxon>
        <taxon>Actinomycetes</taxon>
        <taxon>Mycobacteriales</taxon>
        <taxon>Mycobacteriaceae</taxon>
        <taxon>Mycobacterium</taxon>
        <taxon>Mycobacterium tuberculosis complex</taxon>
    </lineage>
</organism>
<evidence type="ECO:0000313" key="2">
    <source>
        <dbReference type="Proteomes" id="UP000046680"/>
    </source>
</evidence>
<sequence length="99" mass="10258">MYLVVECNTTSAPSRNGCCNAGEAKVLSTNTFADLSVPSSAMAVISAIDSSGLVGVSTQISRVRGVIAAPTASRSASRTGVYWTSHRVNTLSINRNVPP</sequence>
<proteinExistence type="predicted"/>
<accession>A0A0T7PGQ6</accession>
<name>A0A0T7PGQ6_MYCTX</name>
<protein>
    <submittedName>
        <fullName evidence="1">Uncharacterized protein</fullName>
    </submittedName>
</protein>
<dbReference type="Proteomes" id="UP000046680">
    <property type="component" value="Unassembled WGS sequence"/>
</dbReference>